<accession>A0A645I453</accession>
<dbReference type="EMBL" id="VSSQ01101442">
    <property type="protein sequence ID" value="MPN43194.1"/>
    <property type="molecule type" value="Genomic_DNA"/>
</dbReference>
<proteinExistence type="predicted"/>
<comment type="caution">
    <text evidence="1">The sequence shown here is derived from an EMBL/GenBank/DDBJ whole genome shotgun (WGS) entry which is preliminary data.</text>
</comment>
<sequence>MQRRTQTRTIKPDQHRQCGMRLFDAQPLQAELAIPRQPQRIARTTRKRGCVQHQVMQPGRQIIHRPGIVVALEGPATGAQIAKRCAQ</sequence>
<evidence type="ECO:0000313" key="1">
    <source>
        <dbReference type="EMBL" id="MPN43194.1"/>
    </source>
</evidence>
<organism evidence="1">
    <name type="scientific">bioreactor metagenome</name>
    <dbReference type="NCBI Taxonomy" id="1076179"/>
    <lineage>
        <taxon>unclassified sequences</taxon>
        <taxon>metagenomes</taxon>
        <taxon>ecological metagenomes</taxon>
    </lineage>
</organism>
<protein>
    <submittedName>
        <fullName evidence="1">Uncharacterized protein</fullName>
    </submittedName>
</protein>
<reference evidence="1" key="1">
    <citation type="submission" date="2019-08" db="EMBL/GenBank/DDBJ databases">
        <authorList>
            <person name="Kucharzyk K."/>
            <person name="Murdoch R.W."/>
            <person name="Higgins S."/>
            <person name="Loffler F."/>
        </authorList>
    </citation>
    <scope>NUCLEOTIDE SEQUENCE</scope>
</reference>
<dbReference type="AlphaFoldDB" id="A0A645I453"/>
<name>A0A645I453_9ZZZZ</name>
<gene>
    <name evidence="1" type="ORF">SDC9_190753</name>
</gene>